<evidence type="ECO:0000313" key="6">
    <source>
        <dbReference type="Proteomes" id="UP001144372"/>
    </source>
</evidence>
<dbReference type="PANTHER" id="PTHR40094:SF1">
    <property type="entry name" value="UBIQUITIN DOMAIN-CONTAINING PROTEIN"/>
    <property type="match status" value="1"/>
</dbReference>
<dbReference type="Pfam" id="PF17973">
    <property type="entry name" value="bMG10"/>
    <property type="match status" value="1"/>
</dbReference>
<keyword evidence="6" id="KW-1185">Reference proteome</keyword>
<feature type="transmembrane region" description="Helical" evidence="2">
    <location>
        <begin position="20"/>
        <end position="40"/>
    </location>
</feature>
<dbReference type="SUPFAM" id="SSF48239">
    <property type="entry name" value="Terpenoid cyclases/Protein prenyltransferases"/>
    <property type="match status" value="1"/>
</dbReference>
<sequence>MPRHPDISHLSHDDRYKGKIFLLSMLLSMLLSLGFLLEALPGHAKDTPLSSGTSGPPLKILRITPSGEDVPPGRQIVFLFDRSVVPLGRMERSASEIPITIEPQLNCLWRWLNPSTLACQLNEKDALLPATRYRISIAPGITAEDNSTLAQPVSHSFITERPRVTDTWFRTWASPGTPKISVRFNQPVTQASLAAHLFFQVTGGKRIPARVEPDSEYQRSPDSESCRVWIAAPQRELPKDASVSLRVEPGIVSTQGPEPGIENRRIDSFDTFPEFRFLGVECKDKANNAFVIRPGKATPSERRCLPSGGVSLLFSSPVLKTEIQKGLQITPPLTGKGTEPDPWEWVYTDSRLSEPYEKGKTYPVFLPEEILKPFTSYRLQSPSEAVKDEFGRPLVSPIDLPFATDHRAPDFALTNHLPILEKGLDTDAHLWAVNLDEIKVHYETLTTEGKKPLQTKIIKVPGPRDASIPVPLGIREMLSEHSGIAQGTFATNPTVPGKSPEDAWFFAQITPFQVHVKLGHYNTVVWVTDLQTGSPVPGVEVQILKETFQDFGEKPEILSDIKTGEDGVAKLAGTVVLDPELKLLWAYKPEEPRLFVRCQKGEDLAVLPLRYEFQVAAEGANREFIPDWLRPLHGHMRSWGSTAQGIYKVGDTIQFKIYVRNQDNLRFTPPPGADGVLASSSLPTEPQSSVEDAGQKPSIPASPKYRLKVQDPMGKVIYELEDIQISPFGAFNGEVPIPRNGAVGWYRFVLSANFSQEEWEPMRVLVSDFTPAPFRVTTDLNGKTFQTGDTVKVSTEAKLHAGGPYSRANVKVNATLDARPFVPENPRARGFQVDVLEAGENETTGPQTLYETQGTLSDTGSFETEFKIVETPVWYGQLTVESAVQDDRGKSIANRATATCFGRDRYVGLLQEDWVLQEGKPAGLRILVIDPRGNPVEGVKIGVKTEYEETKGARVKGAGNAYLTQYVHEWLEEEQFELVSTADPLDVKFTPKHAGTLRITAAIQDTQGRTHKTVLRRWVTGRGHILWESIPGNLLNIFPEKSDYHVGETARFLVQNPFPGARALITVERFGVLQSWVKTLESSTEIVEIPVLPDYLPGFYASVMVTSPRVEKPMGPGGEDLGKPTFRMGYVKVPVKDPYKEISVNVRPEKEVYKPRDTVTVNLEAHVRNPAPGTTPPPVELAVAVLDESVFDLLHQGSKAFDPYEGFYRLDELDLANFNLLMHLVGREKLELKGAGAGGGGGPDLSMRSVFKFVSYWNPSLRTDAEGKATIQFEVPDNLTGWRVLAMAVTPEDRMGLGEGVFRVNQSTEIRPALPNQVTEGDRFEAGFSLLNRTDETRTLEVTLSAEGPVEAPGTSQPLPAGEIRKGEYSISLTRQVTAEPYKRITVYLPVQTKGHGEITFTALAGDDKDRDGIIKTLKVLRSQTPETAASYGMTTDPETTRSITFPENMREDTGSLGVELSPTVIGGLEGAFEFLRDYPYACWEQRLSRGVMAAYYKKLKPYLNKDFSWDESGKAVEATLALAAEHQAPNGGMAYYVPRDEYADPYLSAFTALAFNWLKEEGHRPPRQVEEGLQNYLLNFLRHDATTAPSSKSMTDTVRAVALAALAEQGKVNAPDVLRYSDHVPAMSLLGKAFYLRALIDAGGSPKIQQDVLSGILAHADQSSGGILFSKSLDAGYRMLLTSPIRDNCVVLGSLLAYEAANPSDRTLGDIPLRLMRTIALSRKGKAHWASTQENLFAVKAMVDFARVYEKDSPDITVQTFLDKESLGEARFTAFDNPPVLLERALQAGDAGRKVKVRIEKTGQERLYYSTRLTYSPSKIKTDSINSGIEVHREYSVERKGKWTLLEDPMEIKTGEVVRVDLYVSLPAERYFVVVEDPVPGGLEPVSRDLATASMMDADKGEMEYPEGSYRNTFAEWIEDAISRWSFYHRELRHDAARFYSERLPAGRYHLSYSAQAVSPGVFSVLPLHAEEMYEPDVFGKGTPAMLRIQATDATYGQS</sequence>
<dbReference type="InterPro" id="IPR001599">
    <property type="entry name" value="Macroglobln_a2"/>
</dbReference>
<dbReference type="GO" id="GO:0004866">
    <property type="term" value="F:endopeptidase inhibitor activity"/>
    <property type="evidence" value="ECO:0007669"/>
    <property type="project" value="InterPro"/>
</dbReference>
<protein>
    <recommendedName>
        <fullName evidence="7">Alpha-2-macroglobulin</fullName>
    </recommendedName>
</protein>
<organism evidence="5 6">
    <name type="scientific">Desulforhabdus amnigena</name>
    <dbReference type="NCBI Taxonomy" id="40218"/>
    <lineage>
        <taxon>Bacteria</taxon>
        <taxon>Pseudomonadati</taxon>
        <taxon>Thermodesulfobacteriota</taxon>
        <taxon>Syntrophobacteria</taxon>
        <taxon>Syntrophobacterales</taxon>
        <taxon>Syntrophobacteraceae</taxon>
        <taxon>Desulforhabdus</taxon>
    </lineage>
</organism>
<evidence type="ECO:0008006" key="7">
    <source>
        <dbReference type="Google" id="ProtNLM"/>
    </source>
</evidence>
<dbReference type="InterPro" id="IPR011625">
    <property type="entry name" value="A2M_N_BRD"/>
</dbReference>
<dbReference type="RefSeq" id="WP_281795732.1">
    <property type="nucleotide sequence ID" value="NZ_BSDR01000001.1"/>
</dbReference>
<dbReference type="Pfam" id="PF00207">
    <property type="entry name" value="A2M"/>
    <property type="match status" value="1"/>
</dbReference>
<dbReference type="Pfam" id="PF07703">
    <property type="entry name" value="A2M_BRD"/>
    <property type="match status" value="1"/>
</dbReference>
<evidence type="ECO:0000259" key="4">
    <source>
        <dbReference type="SMART" id="SM01360"/>
    </source>
</evidence>
<dbReference type="InterPro" id="IPR051802">
    <property type="entry name" value="YfhM-like"/>
</dbReference>
<dbReference type="SMART" id="SM01359">
    <property type="entry name" value="A2M_N_2"/>
    <property type="match status" value="1"/>
</dbReference>
<name>A0A9W6FVQ4_9BACT</name>
<accession>A0A9W6FVQ4</accession>
<dbReference type="Proteomes" id="UP001144372">
    <property type="component" value="Unassembled WGS sequence"/>
</dbReference>
<dbReference type="PANTHER" id="PTHR40094">
    <property type="entry name" value="ALPHA-2-MACROGLOBULIN HOMOLOG"/>
    <property type="match status" value="1"/>
</dbReference>
<keyword evidence="2" id="KW-1133">Transmembrane helix</keyword>
<dbReference type="Gene3D" id="1.50.10.20">
    <property type="match status" value="1"/>
</dbReference>
<evidence type="ECO:0000313" key="5">
    <source>
        <dbReference type="EMBL" id="GLI35718.1"/>
    </source>
</evidence>
<evidence type="ECO:0000256" key="2">
    <source>
        <dbReference type="SAM" id="Phobius"/>
    </source>
</evidence>
<dbReference type="InterPro" id="IPR008930">
    <property type="entry name" value="Terpenoid_cyclase/PrenylTrfase"/>
</dbReference>
<feature type="domain" description="Alpha-2-macroglobulin" evidence="4">
    <location>
        <begin position="1255"/>
        <end position="1344"/>
    </location>
</feature>
<dbReference type="Gene3D" id="2.60.40.1930">
    <property type="match status" value="1"/>
</dbReference>
<evidence type="ECO:0000256" key="1">
    <source>
        <dbReference type="SAM" id="MobiDB-lite"/>
    </source>
</evidence>
<feature type="domain" description="Alpha-2-macroglobulin bait region" evidence="3">
    <location>
        <begin position="1035"/>
        <end position="1193"/>
    </location>
</feature>
<proteinExistence type="predicted"/>
<evidence type="ECO:0000259" key="3">
    <source>
        <dbReference type="SMART" id="SM01359"/>
    </source>
</evidence>
<dbReference type="Gene3D" id="2.60.40.3710">
    <property type="match status" value="1"/>
</dbReference>
<dbReference type="EMBL" id="BSDR01000001">
    <property type="protein sequence ID" value="GLI35718.1"/>
    <property type="molecule type" value="Genomic_DNA"/>
</dbReference>
<reference evidence="5" key="1">
    <citation type="submission" date="2022-12" db="EMBL/GenBank/DDBJ databases">
        <title>Reference genome sequencing for broad-spectrum identification of bacterial and archaeal isolates by mass spectrometry.</title>
        <authorList>
            <person name="Sekiguchi Y."/>
            <person name="Tourlousse D.M."/>
        </authorList>
    </citation>
    <scope>NUCLEOTIDE SEQUENCE</scope>
    <source>
        <strain evidence="5">ASRB1</strain>
    </source>
</reference>
<keyword evidence="2" id="KW-0812">Transmembrane</keyword>
<dbReference type="SMART" id="SM01360">
    <property type="entry name" value="A2M"/>
    <property type="match status" value="1"/>
</dbReference>
<comment type="caution">
    <text evidence="5">The sequence shown here is derived from an EMBL/GenBank/DDBJ whole genome shotgun (WGS) entry which is preliminary data.</text>
</comment>
<feature type="region of interest" description="Disordered" evidence="1">
    <location>
        <begin position="675"/>
        <end position="703"/>
    </location>
</feature>
<feature type="compositionally biased region" description="Polar residues" evidence="1">
    <location>
        <begin position="678"/>
        <end position="690"/>
    </location>
</feature>
<gene>
    <name evidence="5" type="ORF">DAMNIGENAA_31510</name>
</gene>
<keyword evidence="2" id="KW-0472">Membrane</keyword>
<dbReference type="InterPro" id="IPR041246">
    <property type="entry name" value="Bact_MG10"/>
</dbReference>